<dbReference type="InterPro" id="IPR000524">
    <property type="entry name" value="Tscrpt_reg_HTH_GntR"/>
</dbReference>
<organism evidence="5 6">
    <name type="scientific">Microlunatus soli</name>
    <dbReference type="NCBI Taxonomy" id="630515"/>
    <lineage>
        <taxon>Bacteria</taxon>
        <taxon>Bacillati</taxon>
        <taxon>Actinomycetota</taxon>
        <taxon>Actinomycetes</taxon>
        <taxon>Propionibacteriales</taxon>
        <taxon>Propionibacteriaceae</taxon>
        <taxon>Microlunatus</taxon>
    </lineage>
</organism>
<dbReference type="Gene3D" id="1.10.10.10">
    <property type="entry name" value="Winged helix-like DNA-binding domain superfamily/Winged helix DNA-binding domain"/>
    <property type="match status" value="1"/>
</dbReference>
<dbReference type="STRING" id="630515.SAMN04489812_0131"/>
<dbReference type="SUPFAM" id="SSF64288">
    <property type="entry name" value="Chorismate lyase-like"/>
    <property type="match status" value="1"/>
</dbReference>
<dbReference type="InterPro" id="IPR036390">
    <property type="entry name" value="WH_DNA-bd_sf"/>
</dbReference>
<accession>A0A1H1MGK4</accession>
<reference evidence="5 6" key="1">
    <citation type="submission" date="2016-10" db="EMBL/GenBank/DDBJ databases">
        <authorList>
            <person name="de Groot N.N."/>
        </authorList>
    </citation>
    <scope>NUCLEOTIDE SEQUENCE [LARGE SCALE GENOMIC DNA]</scope>
    <source>
        <strain evidence="5 6">DSM 21800</strain>
    </source>
</reference>
<keyword evidence="3" id="KW-0804">Transcription</keyword>
<dbReference type="SMART" id="SM00345">
    <property type="entry name" value="HTH_GNTR"/>
    <property type="match status" value="1"/>
</dbReference>
<dbReference type="AlphaFoldDB" id="A0A1H1MGK4"/>
<dbReference type="Proteomes" id="UP000199103">
    <property type="component" value="Chromosome I"/>
</dbReference>
<dbReference type="InterPro" id="IPR028978">
    <property type="entry name" value="Chorismate_lyase_/UTRA_dom_sf"/>
</dbReference>
<gene>
    <name evidence="5" type="ORF">SAMN04489812_0131</name>
</gene>
<dbReference type="InterPro" id="IPR050679">
    <property type="entry name" value="Bact_HTH_transcr_reg"/>
</dbReference>
<sequence length="238" mass="26059">MEPLYAQVEAALARRIADDLQPGDRLPSESELMTVFGVSRITVRRAVANLATRGLVDVIQGRGSFVATPRIEQSLRTVNGFVEDMTAAGLEATARLVTNETIAAPHDVADALRLEAGTPVTFIERIRLAAGRPVSFDVTYLPTDVGTAIARDDLERQPIFTLLEEKYDLPLVEADYRLQAVAAPERIADALQVAVGDPVMRVERTSRTADERPIDHEVLHYRGDAVSFATRLDRSLPG</sequence>
<evidence type="ECO:0000256" key="3">
    <source>
        <dbReference type="ARBA" id="ARBA00023163"/>
    </source>
</evidence>
<evidence type="ECO:0000256" key="1">
    <source>
        <dbReference type="ARBA" id="ARBA00023015"/>
    </source>
</evidence>
<dbReference type="InterPro" id="IPR036388">
    <property type="entry name" value="WH-like_DNA-bd_sf"/>
</dbReference>
<dbReference type="SMART" id="SM00866">
    <property type="entry name" value="UTRA"/>
    <property type="match status" value="1"/>
</dbReference>
<keyword evidence="1" id="KW-0805">Transcription regulation</keyword>
<keyword evidence="6" id="KW-1185">Reference proteome</keyword>
<name>A0A1H1MGK4_9ACTN</name>
<keyword evidence="2" id="KW-0238">DNA-binding</keyword>
<dbReference type="Pfam" id="PF07702">
    <property type="entry name" value="UTRA"/>
    <property type="match status" value="1"/>
</dbReference>
<evidence type="ECO:0000259" key="4">
    <source>
        <dbReference type="PROSITE" id="PS50949"/>
    </source>
</evidence>
<dbReference type="Pfam" id="PF00392">
    <property type="entry name" value="GntR"/>
    <property type="match status" value="1"/>
</dbReference>
<dbReference type="PROSITE" id="PS50949">
    <property type="entry name" value="HTH_GNTR"/>
    <property type="match status" value="1"/>
</dbReference>
<evidence type="ECO:0000313" key="5">
    <source>
        <dbReference type="EMBL" id="SDR85974.1"/>
    </source>
</evidence>
<dbReference type="InterPro" id="IPR011663">
    <property type="entry name" value="UTRA"/>
</dbReference>
<dbReference type="PRINTS" id="PR00035">
    <property type="entry name" value="HTHGNTR"/>
</dbReference>
<dbReference type="PANTHER" id="PTHR44846">
    <property type="entry name" value="MANNOSYL-D-GLYCERATE TRANSPORT/METABOLISM SYSTEM REPRESSOR MNGR-RELATED"/>
    <property type="match status" value="1"/>
</dbReference>
<dbReference type="EMBL" id="LT629772">
    <property type="protein sequence ID" value="SDR85974.1"/>
    <property type="molecule type" value="Genomic_DNA"/>
</dbReference>
<evidence type="ECO:0000256" key="2">
    <source>
        <dbReference type="ARBA" id="ARBA00023125"/>
    </source>
</evidence>
<dbReference type="RefSeq" id="WP_197679937.1">
    <property type="nucleotide sequence ID" value="NZ_LT629772.1"/>
</dbReference>
<dbReference type="GO" id="GO:0003677">
    <property type="term" value="F:DNA binding"/>
    <property type="evidence" value="ECO:0007669"/>
    <property type="project" value="UniProtKB-KW"/>
</dbReference>
<evidence type="ECO:0000313" key="6">
    <source>
        <dbReference type="Proteomes" id="UP000199103"/>
    </source>
</evidence>
<dbReference type="CDD" id="cd07377">
    <property type="entry name" value="WHTH_GntR"/>
    <property type="match status" value="1"/>
</dbReference>
<feature type="domain" description="HTH gntR-type" evidence="4">
    <location>
        <begin position="2"/>
        <end position="69"/>
    </location>
</feature>
<dbReference type="GO" id="GO:0003700">
    <property type="term" value="F:DNA-binding transcription factor activity"/>
    <property type="evidence" value="ECO:0007669"/>
    <property type="project" value="InterPro"/>
</dbReference>
<protein>
    <submittedName>
        <fullName evidence="5">Transcriptional regulator, GntR family</fullName>
    </submittedName>
</protein>
<dbReference type="SUPFAM" id="SSF46785">
    <property type="entry name" value="Winged helix' DNA-binding domain"/>
    <property type="match status" value="1"/>
</dbReference>
<dbReference type="PANTHER" id="PTHR44846:SF1">
    <property type="entry name" value="MANNOSYL-D-GLYCERATE TRANSPORT_METABOLISM SYSTEM REPRESSOR MNGR-RELATED"/>
    <property type="match status" value="1"/>
</dbReference>
<dbReference type="Gene3D" id="3.40.1410.10">
    <property type="entry name" value="Chorismate lyase-like"/>
    <property type="match status" value="1"/>
</dbReference>
<proteinExistence type="predicted"/>
<dbReference type="GO" id="GO:0045892">
    <property type="term" value="P:negative regulation of DNA-templated transcription"/>
    <property type="evidence" value="ECO:0007669"/>
    <property type="project" value="TreeGrafter"/>
</dbReference>